<keyword evidence="5 8" id="KW-1133">Transmembrane helix</keyword>
<feature type="transmembrane region" description="Helical" evidence="8">
    <location>
        <begin position="281"/>
        <end position="301"/>
    </location>
</feature>
<feature type="transmembrane region" description="Helical" evidence="8">
    <location>
        <begin position="143"/>
        <end position="164"/>
    </location>
</feature>
<keyword evidence="6 8" id="KW-0472">Membrane</keyword>
<name>A0A6L3VCG6_9ACTN</name>
<dbReference type="PANTHER" id="PTHR23517:SF13">
    <property type="entry name" value="MAJOR FACILITATOR SUPERFAMILY MFS_1"/>
    <property type="match status" value="1"/>
</dbReference>
<dbReference type="GO" id="GO:0022857">
    <property type="term" value="F:transmembrane transporter activity"/>
    <property type="evidence" value="ECO:0007669"/>
    <property type="project" value="InterPro"/>
</dbReference>
<dbReference type="SUPFAM" id="SSF103473">
    <property type="entry name" value="MFS general substrate transporter"/>
    <property type="match status" value="1"/>
</dbReference>
<feature type="transmembrane region" description="Helical" evidence="8">
    <location>
        <begin position="340"/>
        <end position="360"/>
    </location>
</feature>
<comment type="caution">
    <text evidence="10">The sequence shown here is derived from an EMBL/GenBank/DDBJ whole genome shotgun (WGS) entry which is preliminary data.</text>
</comment>
<evidence type="ECO:0000256" key="2">
    <source>
        <dbReference type="ARBA" id="ARBA00022448"/>
    </source>
</evidence>
<dbReference type="Pfam" id="PF07690">
    <property type="entry name" value="MFS_1"/>
    <property type="match status" value="1"/>
</dbReference>
<evidence type="ECO:0000256" key="4">
    <source>
        <dbReference type="ARBA" id="ARBA00022692"/>
    </source>
</evidence>
<dbReference type="Gene3D" id="1.20.1250.20">
    <property type="entry name" value="MFS general substrate transporter like domains"/>
    <property type="match status" value="1"/>
</dbReference>
<organism evidence="10 11">
    <name type="scientific">Actinomadura montaniterrae</name>
    <dbReference type="NCBI Taxonomy" id="1803903"/>
    <lineage>
        <taxon>Bacteria</taxon>
        <taxon>Bacillati</taxon>
        <taxon>Actinomycetota</taxon>
        <taxon>Actinomycetes</taxon>
        <taxon>Streptosporangiales</taxon>
        <taxon>Thermomonosporaceae</taxon>
        <taxon>Actinomadura</taxon>
    </lineage>
</organism>
<dbReference type="RefSeq" id="WP_151547045.1">
    <property type="nucleotide sequence ID" value="NZ_WBMR01000366.1"/>
</dbReference>
<dbReference type="EMBL" id="WBMR01000366">
    <property type="protein sequence ID" value="KAB2355933.1"/>
    <property type="molecule type" value="Genomic_DNA"/>
</dbReference>
<evidence type="ECO:0000256" key="3">
    <source>
        <dbReference type="ARBA" id="ARBA00022475"/>
    </source>
</evidence>
<feature type="transmembrane region" description="Helical" evidence="8">
    <location>
        <begin position="46"/>
        <end position="69"/>
    </location>
</feature>
<comment type="subcellular location">
    <subcellularLocation>
        <location evidence="1">Cell membrane</location>
        <topology evidence="1">Multi-pass membrane protein</topology>
    </subcellularLocation>
</comment>
<proteinExistence type="predicted"/>
<feature type="domain" description="Major facilitator superfamily (MFS) profile" evidence="9">
    <location>
        <begin position="1"/>
        <end position="396"/>
    </location>
</feature>
<evidence type="ECO:0000256" key="8">
    <source>
        <dbReference type="SAM" id="Phobius"/>
    </source>
</evidence>
<dbReference type="PROSITE" id="PS50850">
    <property type="entry name" value="MFS"/>
    <property type="match status" value="1"/>
</dbReference>
<reference evidence="10 11" key="1">
    <citation type="submission" date="2019-09" db="EMBL/GenBank/DDBJ databases">
        <title>Actinomadura physcomitrii sp. nov., a novel actinomycete isolated from moss [Physcomitrium sphaericum (Ludw) Fuernr].</title>
        <authorList>
            <person name="Liu C."/>
            <person name="Zhuang X."/>
        </authorList>
    </citation>
    <scope>NUCLEOTIDE SEQUENCE [LARGE SCALE GENOMIC DNA]</scope>
    <source>
        <strain evidence="10 11">CYP1-1B</strain>
    </source>
</reference>
<gene>
    <name evidence="10" type="ORF">F9B16_48580</name>
</gene>
<feature type="transmembrane region" description="Helical" evidence="8">
    <location>
        <begin position="81"/>
        <end position="99"/>
    </location>
</feature>
<evidence type="ECO:0000256" key="7">
    <source>
        <dbReference type="SAM" id="MobiDB-lite"/>
    </source>
</evidence>
<evidence type="ECO:0000313" key="10">
    <source>
        <dbReference type="EMBL" id="KAB2355933.1"/>
    </source>
</evidence>
<dbReference type="GO" id="GO:0005886">
    <property type="term" value="C:plasma membrane"/>
    <property type="evidence" value="ECO:0007669"/>
    <property type="project" value="UniProtKB-SubCell"/>
</dbReference>
<dbReference type="InterPro" id="IPR050171">
    <property type="entry name" value="MFS_Transporters"/>
</dbReference>
<protein>
    <submittedName>
        <fullName evidence="10">MFS transporter</fullName>
    </submittedName>
</protein>
<dbReference type="PROSITE" id="PS00216">
    <property type="entry name" value="SUGAR_TRANSPORT_1"/>
    <property type="match status" value="1"/>
</dbReference>
<feature type="transmembrane region" description="Helical" evidence="8">
    <location>
        <begin position="15"/>
        <end position="34"/>
    </location>
</feature>
<dbReference type="InterPro" id="IPR036259">
    <property type="entry name" value="MFS_trans_sf"/>
</dbReference>
<keyword evidence="4 8" id="KW-0812">Transmembrane</keyword>
<feature type="region of interest" description="Disordered" evidence="7">
    <location>
        <begin position="402"/>
        <end position="421"/>
    </location>
</feature>
<sequence>MNDRTMNDFGIGGRAWWRAGLAVATVGWGAQQFAPLLPLYRDRLGLSATTVQATFGMYVLGLVPGLLLGGPVSDRLGRRRVLVPAIAASAAGTVLLILGGTDPGWLFAGRLVAGVASGAAFSAGSAWIKELSAAAAGSGPRRLTIAMSVGFGLGPLVAGVLAQWAPAPAAVPYVPHLLLACVALPLAARAPETGRRAGAPGRLRDALRVPEARGHRFRTVVVPLAPWVFGSASVALAYLPALVVDRLGGHALVFGAAVTTLTAAAGIAVQPLARRVPAPRRLLVTAMGLVAAGMLVATGAAAASSPALVVVAALVLGAAYGCCQVCGLQEVQRLARPERLAALTSAYQAVSYLGFAVPFPLAAAGRLASPPVLLLVVTGLAVLTLGSVARAARPRVTELRAAAPGRPDGQPGMAEARNVRR</sequence>
<feature type="transmembrane region" description="Helical" evidence="8">
    <location>
        <begin position="105"/>
        <end position="123"/>
    </location>
</feature>
<evidence type="ECO:0000259" key="9">
    <source>
        <dbReference type="PROSITE" id="PS50850"/>
    </source>
</evidence>
<dbReference type="Proteomes" id="UP000483004">
    <property type="component" value="Unassembled WGS sequence"/>
</dbReference>
<dbReference type="InterPro" id="IPR011701">
    <property type="entry name" value="MFS"/>
</dbReference>
<keyword evidence="3" id="KW-1003">Cell membrane</keyword>
<evidence type="ECO:0000256" key="6">
    <source>
        <dbReference type="ARBA" id="ARBA00023136"/>
    </source>
</evidence>
<evidence type="ECO:0000256" key="5">
    <source>
        <dbReference type="ARBA" id="ARBA00022989"/>
    </source>
</evidence>
<feature type="transmembrane region" description="Helical" evidence="8">
    <location>
        <begin position="247"/>
        <end position="269"/>
    </location>
</feature>
<feature type="transmembrane region" description="Helical" evidence="8">
    <location>
        <begin position="307"/>
        <end position="328"/>
    </location>
</feature>
<feature type="transmembrane region" description="Helical" evidence="8">
    <location>
        <begin position="220"/>
        <end position="241"/>
    </location>
</feature>
<dbReference type="InterPro" id="IPR005829">
    <property type="entry name" value="Sugar_transporter_CS"/>
</dbReference>
<evidence type="ECO:0000313" key="11">
    <source>
        <dbReference type="Proteomes" id="UP000483004"/>
    </source>
</evidence>
<keyword evidence="2" id="KW-0813">Transport</keyword>
<feature type="transmembrane region" description="Helical" evidence="8">
    <location>
        <begin position="372"/>
        <end position="392"/>
    </location>
</feature>
<dbReference type="InterPro" id="IPR020846">
    <property type="entry name" value="MFS_dom"/>
</dbReference>
<keyword evidence="11" id="KW-1185">Reference proteome</keyword>
<accession>A0A6L3VCG6</accession>
<dbReference type="AlphaFoldDB" id="A0A6L3VCG6"/>
<dbReference type="PANTHER" id="PTHR23517">
    <property type="entry name" value="RESISTANCE PROTEIN MDTM, PUTATIVE-RELATED-RELATED"/>
    <property type="match status" value="1"/>
</dbReference>
<evidence type="ECO:0000256" key="1">
    <source>
        <dbReference type="ARBA" id="ARBA00004651"/>
    </source>
</evidence>
<dbReference type="OrthoDB" id="5242249at2"/>